<evidence type="ECO:0000313" key="3">
    <source>
        <dbReference type="EMBL" id="RFT15259.1"/>
    </source>
</evidence>
<evidence type="ECO:0000256" key="1">
    <source>
        <dbReference type="SAM" id="MobiDB-lite"/>
    </source>
</evidence>
<proteinExistence type="predicted"/>
<dbReference type="AlphaFoldDB" id="A0A3E2BKI2"/>
<dbReference type="Pfam" id="PF13349">
    <property type="entry name" value="DUF4097"/>
    <property type="match status" value="1"/>
</dbReference>
<dbReference type="EMBL" id="QUAH01000011">
    <property type="protein sequence ID" value="RFT15259.1"/>
    <property type="molecule type" value="Genomic_DNA"/>
</dbReference>
<gene>
    <name evidence="3" type="ORF">OP8BY_0554</name>
</gene>
<comment type="caution">
    <text evidence="3">The sequence shown here is derived from an EMBL/GenBank/DDBJ whole genome shotgun (WGS) entry which is preliminary data.</text>
</comment>
<reference evidence="3 4" key="1">
    <citation type="submission" date="2018-08" db="EMBL/GenBank/DDBJ databases">
        <title>Genome analysis of the thermophilic bacterium of the candidate phylum Aminicenantes from deep subsurface aquifer revealed its physiology and ecological role.</title>
        <authorList>
            <person name="Kadnikov V.V."/>
            <person name="Mardanov A.V."/>
            <person name="Beletsky A.V."/>
            <person name="Karnachuk O.V."/>
            <person name="Ravin N.V."/>
        </authorList>
    </citation>
    <scope>NUCLEOTIDE SEQUENCE [LARGE SCALE GENOMIC DNA]</scope>
    <source>
        <strain evidence="3">BY38</strain>
    </source>
</reference>
<dbReference type="Proteomes" id="UP000257323">
    <property type="component" value="Unassembled WGS sequence"/>
</dbReference>
<feature type="region of interest" description="Disordered" evidence="1">
    <location>
        <begin position="260"/>
        <end position="285"/>
    </location>
</feature>
<feature type="domain" description="DUF4097" evidence="2">
    <location>
        <begin position="174"/>
        <end position="282"/>
    </location>
</feature>
<organism evidence="3 4">
    <name type="scientific">Candidatus Saccharicenans subterraneus</name>
    <dbReference type="NCBI Taxonomy" id="2508984"/>
    <lineage>
        <taxon>Bacteria</taxon>
        <taxon>Candidatus Aminicenantota</taxon>
        <taxon>Candidatus Aminicenantia</taxon>
        <taxon>Candidatus Aminicenantales</taxon>
        <taxon>Candidatus Saccharicenantaceae</taxon>
        <taxon>Candidatus Saccharicenans</taxon>
    </lineage>
</organism>
<evidence type="ECO:0000313" key="4">
    <source>
        <dbReference type="Proteomes" id="UP000257323"/>
    </source>
</evidence>
<evidence type="ECO:0000259" key="2">
    <source>
        <dbReference type="Pfam" id="PF13349"/>
    </source>
</evidence>
<sequence length="285" mass="31186">MATKMITERNAGLLRARHLLGLSILLLMTVVISTGCEGVIQATYKYEEPFSQTIAVKEPGSFSLSNINGSITVTSSPAMEVVIKATKYARWRKEDLNKIRIDIVSGEKSVIIDTIHEKRNLQVKVDYEITVPENMALELVKTVNGRVNLSGKFERAQLRTVNGSITARGDVGWLEAATTNGSLDIAQVRGKASLKTTNGSIRLELDEITADLEARTTNGSINVRLKNQPNGYFSARTTNGSVRVDFPVTVEGSLSRRRVEGRMGSGQGPRIELHTTNGSISLNRL</sequence>
<name>A0A3E2BKI2_9BACT</name>
<dbReference type="InterPro" id="IPR025164">
    <property type="entry name" value="Toastrack_DUF4097"/>
</dbReference>
<protein>
    <recommendedName>
        <fullName evidence="2">DUF4097 domain-containing protein</fullName>
    </recommendedName>
</protein>
<accession>A0A3E2BKI2</accession>
<feature type="compositionally biased region" description="Polar residues" evidence="1">
    <location>
        <begin position="274"/>
        <end position="285"/>
    </location>
</feature>